<keyword evidence="1" id="KW-0677">Repeat</keyword>
<dbReference type="InterPro" id="IPR006530">
    <property type="entry name" value="YD"/>
</dbReference>
<dbReference type="InterPro" id="IPR022385">
    <property type="entry name" value="Rhs_assc_core"/>
</dbReference>
<dbReference type="Pfam" id="PF25023">
    <property type="entry name" value="TEN_YD-shell"/>
    <property type="match status" value="2"/>
</dbReference>
<dbReference type="NCBIfam" id="TIGR03696">
    <property type="entry name" value="Rhs_assc_core"/>
    <property type="match status" value="1"/>
</dbReference>
<protein>
    <submittedName>
        <fullName evidence="4">RHS repeat-associated core domain-containing protein</fullName>
    </submittedName>
</protein>
<reference evidence="5" key="1">
    <citation type="journal article" date="2019" name="Int. J. Syst. Evol. Microbiol.">
        <title>The Global Catalogue of Microorganisms (GCM) 10K type strain sequencing project: providing services to taxonomists for standard genome sequencing and annotation.</title>
        <authorList>
            <consortium name="The Broad Institute Genomics Platform"/>
            <consortium name="The Broad Institute Genome Sequencing Center for Infectious Disease"/>
            <person name="Wu L."/>
            <person name="Ma J."/>
        </authorList>
    </citation>
    <scope>NUCLEOTIDE SEQUENCE [LARGE SCALE GENOMIC DNA]</scope>
    <source>
        <strain evidence="5">KCTC 12907</strain>
    </source>
</reference>
<dbReference type="InterPro" id="IPR021631">
    <property type="entry name" value="DUF3238"/>
</dbReference>
<dbReference type="PANTHER" id="PTHR32305">
    <property type="match status" value="1"/>
</dbReference>
<dbReference type="Pfam" id="PF11579">
    <property type="entry name" value="DUF3238"/>
    <property type="match status" value="1"/>
</dbReference>
<proteinExistence type="predicted"/>
<evidence type="ECO:0000259" key="3">
    <source>
        <dbReference type="Pfam" id="PF25023"/>
    </source>
</evidence>
<organism evidence="4 5">
    <name type="scientific">Cohnella cellulosilytica</name>
    <dbReference type="NCBI Taxonomy" id="986710"/>
    <lineage>
        <taxon>Bacteria</taxon>
        <taxon>Bacillati</taxon>
        <taxon>Bacillota</taxon>
        <taxon>Bacilli</taxon>
        <taxon>Bacillales</taxon>
        <taxon>Paenibacillaceae</taxon>
        <taxon>Cohnella</taxon>
    </lineage>
</organism>
<accession>A0ABW2F409</accession>
<sequence>MAMLILSLLITVNGLTTYAPDQTSANSASSSSVSIQDILSRFSTTEAFVQQQLNSGLELEEIYLIFFHAKINQMNYEEAYEMLYPEEINLSSEVESETINEVTELAEKLQGYTVVEEETEENSENSSELNSLEGRSNAQRIQTQQEPILEQPPVFDSTRISQAPYSVGTQDEQVSTLSGALSIQQADFTLPGRNGLSFALTRQYSTSDAQLYDMGYSTSSYQYQVPIYSVTYNRYRIPYTLKYQIVYREVLEAIQEDRNNDGNPDSSLYYPTLKYTDNVYGTYNTKAEAQSALSQGIKYGGGRETRTATDTRTSPSESSLPSSISYNQNGYTGTLYKSGSVSVSGSYTPAASKTESTTCINEIPGKYNSSGNWVATGSETNPCQSSKPYNSGGYSGTLNRTSTTTLKACASPGTANWVCTKKFQANYSGTVTKPVSDTRSYTQNYSGTVGRDVPASNKRYGSWTFDGSISWRYVYAISSSPAPQIKDIEILGQGQTYRARSGQTDSLTAANDLKASINNQAGALIAQSDSAYEFIASPAGATVETEYMTATGYTYHNSGKTPLKQLMYPIGKGWKWNLPYMELNEGKRYISLPSGGYYEVTGSGSSMQLKGYEWNNLSIATNASVVVNAETSAYVLSFKDGSRNYYFTNDGRLIQISDAYNNKILLAYQQNAAYNRKLLSQIEDAIGNKINITYTKTEVVLTQGNQTVTYHKNTENGTELLSSVTDAENRVTTYSYRIAQAASNLFEYDSARAMSNPYALLTKTQHPTGAITEYSYEGSPVKRFIGSSSSNQAYRLSARKDQIVYSNGTLEDYNYQSFDYHNQDVGSSYGQDLNFTTSITDGLTLKNYAYKKDYIDSNTPTQYYLMQETENAENKEFKTEYTYAKQVAGRNFAASVPTTIKKSNNINSDVLTENSSYDDFGNVLTFTNANGVTTTYTYDSVKQLLATELQPVSASAALHTTYSRNAQGSITQITVRKNNAAGEILQQVDYGNYDSFGNARTISYANGSQSSVVTRSFSSAYQSAFLTSQSIAVKDVDQTPATIIVQQEYNLGTGQVIADVDGLGNRTEYTYDKLGRITRIKYADQKQVNVSYDDLLNTSTVTDEDGRTSKTTWNMLGQKIEEGTLASQTYIKRAKYSYDPHNRLIWIEDAMGNRTQTQFDNWSRPVSVTFANGVINQTQYDDVNRKVVEIDGENNETITIHDKFGRVIKVEDKQSNGSIVTRGSTVYDPINGNVVEQADAKGQKTTYNYNVLGMLQTVTNAKGESTSYTYDRLGNLVQLTNPDQTTKLKQYDQLGRTILTQDESGQIEKLYYDANGNLVQRADRNLNTTTYAYNNRNRVASIVNTEETISFTYDGSGHRTSMIDNTGMTHYEYTSDTGTLKKVTYPDGLNLQLQYDLNGNRTQMTDPFGNSTYYTFNTVNQLQAIGDTQGTSNAIYSYLGNGLIKDKSAENGIKSNFSYSGFDLTGLNHAQGSLVLKDYAYSYDTNRNITAIAADGATSSYTYDSLNRILSESDSSTSYSYDPRGNRLTMESDASPGLRDHNYQYNKRNMLTKVMSDELDVQYRYNGDGLLVERIEGNTTSRYYYDGDQMIAEANVVEGTPELKASYIRGNQLEAIKYADGQKAYVTYNGHGDVVELRDAQGELLNRYEYDTWGNILSKEEEVYNPFRYSGEYWDDSTGLQYLRARWYDPTIGRFINEDSYQGELNNPLTLNLYIYVANNPLIYRDPSGHEMAGDGKYGSFVYDQLKYLGDVWRASAGDSILQAQIHDTADYLRFLAGSGTPYAIISLDTFLPVDTGTDPWGDTYLGNGDDRQFGVNDLNVKTLQYAAVNLRYNSFVGFNYVTVTERINSKGEVIASKRDSNAGMSMASNLDRDGKSNFTIFTATTSARNELSLGSPSLDYSVLITISNMNQIKVSGTVDKFPSYEGYISINGGNFNSLYQFSAIPAPGNPFYNLAFSRGSFSSRFSYR</sequence>
<dbReference type="RefSeq" id="WP_378107249.1">
    <property type="nucleotide sequence ID" value="NZ_JBHSUP010000026.1"/>
</dbReference>
<evidence type="ECO:0000256" key="2">
    <source>
        <dbReference type="SAM" id="MobiDB-lite"/>
    </source>
</evidence>
<feature type="compositionally biased region" description="Low complexity" evidence="2">
    <location>
        <begin position="314"/>
        <end position="324"/>
    </location>
</feature>
<gene>
    <name evidence="4" type="ORF">ACFQMJ_05240</name>
</gene>
<dbReference type="Proteomes" id="UP001596378">
    <property type="component" value="Unassembled WGS sequence"/>
</dbReference>
<dbReference type="Gene3D" id="2.180.10.10">
    <property type="entry name" value="RHS repeat-associated core"/>
    <property type="match status" value="3"/>
</dbReference>
<comment type="caution">
    <text evidence="4">The sequence shown here is derived from an EMBL/GenBank/DDBJ whole genome shotgun (WGS) entry which is preliminary data.</text>
</comment>
<keyword evidence="5" id="KW-1185">Reference proteome</keyword>
<evidence type="ECO:0000313" key="4">
    <source>
        <dbReference type="EMBL" id="MFC7147933.1"/>
    </source>
</evidence>
<dbReference type="Pfam" id="PF05593">
    <property type="entry name" value="RHS_repeat"/>
    <property type="match status" value="3"/>
</dbReference>
<dbReference type="EMBL" id="JBHTAI010000003">
    <property type="protein sequence ID" value="MFC7147933.1"/>
    <property type="molecule type" value="Genomic_DNA"/>
</dbReference>
<dbReference type="InterPro" id="IPR056823">
    <property type="entry name" value="TEN-like_YD-shell"/>
</dbReference>
<feature type="domain" description="Teneurin-like YD-shell" evidence="3">
    <location>
        <begin position="1202"/>
        <end position="1368"/>
    </location>
</feature>
<feature type="compositionally biased region" description="Low complexity" evidence="2">
    <location>
        <begin position="124"/>
        <end position="133"/>
    </location>
</feature>
<feature type="domain" description="Teneurin-like YD-shell" evidence="3">
    <location>
        <begin position="1477"/>
        <end position="1721"/>
    </location>
</feature>
<feature type="region of interest" description="Disordered" evidence="2">
    <location>
        <begin position="297"/>
        <end position="324"/>
    </location>
</feature>
<feature type="region of interest" description="Disordered" evidence="2">
    <location>
        <begin position="117"/>
        <end position="139"/>
    </location>
</feature>
<name>A0ABW2F409_9BACL</name>
<evidence type="ECO:0000313" key="5">
    <source>
        <dbReference type="Proteomes" id="UP001596378"/>
    </source>
</evidence>
<dbReference type="InterPro" id="IPR031325">
    <property type="entry name" value="RHS_repeat"/>
</dbReference>
<dbReference type="PANTHER" id="PTHR32305:SF15">
    <property type="entry name" value="PROTEIN RHSA-RELATED"/>
    <property type="match status" value="1"/>
</dbReference>
<dbReference type="InterPro" id="IPR050708">
    <property type="entry name" value="T6SS_VgrG/RHS"/>
</dbReference>
<dbReference type="NCBIfam" id="TIGR01643">
    <property type="entry name" value="YD_repeat_2x"/>
    <property type="match status" value="5"/>
</dbReference>
<evidence type="ECO:0000256" key="1">
    <source>
        <dbReference type="ARBA" id="ARBA00022737"/>
    </source>
</evidence>